<organism evidence="9 10">
    <name type="scientific">Candidatus Dojkabacteria bacterium</name>
    <dbReference type="NCBI Taxonomy" id="2099670"/>
    <lineage>
        <taxon>Bacteria</taxon>
        <taxon>Candidatus Dojkabacteria</taxon>
    </lineage>
</organism>
<accession>A0A955L919</accession>
<evidence type="ECO:0000256" key="7">
    <source>
        <dbReference type="ARBA" id="ARBA00023136"/>
    </source>
</evidence>
<dbReference type="GO" id="GO:0009252">
    <property type="term" value="P:peptidoglycan biosynthetic process"/>
    <property type="evidence" value="ECO:0007669"/>
    <property type="project" value="UniProtKB-KW"/>
</dbReference>
<feature type="transmembrane region" description="Helical" evidence="8">
    <location>
        <begin position="267"/>
        <end position="291"/>
    </location>
</feature>
<keyword evidence="3 8" id="KW-0812">Transmembrane</keyword>
<evidence type="ECO:0000256" key="5">
    <source>
        <dbReference type="ARBA" id="ARBA00022984"/>
    </source>
</evidence>
<feature type="transmembrane region" description="Helical" evidence="8">
    <location>
        <begin position="477"/>
        <end position="494"/>
    </location>
</feature>
<keyword evidence="2" id="KW-1003">Cell membrane</keyword>
<sequence length="564" mass="62877">LKTSVAMMAIIIVTKASGFLFGALVARELGASRESDLFFIANTIPEILGNFILIGLISAALVPMLVKAKSKDHESFLSLLNSLLNFLMLLFIVVAVVFSIFSDDIFPFVLNTLIRSKFEFSSLEIERAAAMMRLLMIPQIILGVSAFYSSSLNVFHQFLIPQLAPLFYNVGRIVGAYFFIPFIGGAEGLVWGTILGALLHLLIQVPIAYKNGIRHRATINFKDELFQESLKVGGPRVIGIGGEYLANGIDKFIAARFIAGSVTAFDFALRLVSIPLSLFGLTFSVASFPVLTKMYQSGDKEGFSQLLITLLNQIFFFSIPVTVLLLVLRVSMVRLFYGIFGGAFEIEHTYLTAWIVAFFSVGLVFESVRTLIFRAFYATGDTIRPLYAALFTMVLGVVSAILFTNYFSHFDVFEFTQLEWNPAYFLSSGEGKAAVGGLALSSSVVFTLEFILLLFMMHKSAVEIDIRELLIRSLKKVIAGCVMGFVMFMIFKGWGRTELQTRTFYLILLVSLTSISGLVTYLLAAYVLKIREFDLVITFFNRFKPKDIYTSYKKQTVVEITPND</sequence>
<evidence type="ECO:0000256" key="1">
    <source>
        <dbReference type="ARBA" id="ARBA00004651"/>
    </source>
</evidence>
<feature type="transmembrane region" description="Helical" evidence="8">
    <location>
        <begin position="386"/>
        <end position="407"/>
    </location>
</feature>
<feature type="transmembrane region" description="Helical" evidence="8">
    <location>
        <begin position="130"/>
        <end position="148"/>
    </location>
</feature>
<protein>
    <recommendedName>
        <fullName evidence="11">Murein biosynthesis integral membrane protein MurJ</fullName>
    </recommendedName>
</protein>
<feature type="non-terminal residue" evidence="9">
    <location>
        <position position="1"/>
    </location>
</feature>
<feature type="transmembrane region" description="Helical" evidence="8">
    <location>
        <begin position="303"/>
        <end position="328"/>
    </location>
</feature>
<feature type="transmembrane region" description="Helical" evidence="8">
    <location>
        <begin position="6"/>
        <end position="26"/>
    </location>
</feature>
<comment type="subcellular location">
    <subcellularLocation>
        <location evidence="1">Cell membrane</location>
        <topology evidence="1">Multi-pass membrane protein</topology>
    </subcellularLocation>
</comment>
<reference evidence="9" key="2">
    <citation type="journal article" date="2021" name="Microbiome">
        <title>Successional dynamics and alternative stable states in a saline activated sludge microbial community over 9 years.</title>
        <authorList>
            <person name="Wang Y."/>
            <person name="Ye J."/>
            <person name="Ju F."/>
            <person name="Liu L."/>
            <person name="Boyd J.A."/>
            <person name="Deng Y."/>
            <person name="Parks D.H."/>
            <person name="Jiang X."/>
            <person name="Yin X."/>
            <person name="Woodcroft B.J."/>
            <person name="Tyson G.W."/>
            <person name="Hugenholtz P."/>
            <person name="Polz M.F."/>
            <person name="Zhang T."/>
        </authorList>
    </citation>
    <scope>NUCLEOTIDE SEQUENCE</scope>
    <source>
        <strain evidence="9">HKST-UBA11</strain>
    </source>
</reference>
<dbReference type="GO" id="GO:0015648">
    <property type="term" value="F:lipid-linked peptidoglycan transporter activity"/>
    <property type="evidence" value="ECO:0007669"/>
    <property type="project" value="TreeGrafter"/>
</dbReference>
<evidence type="ECO:0000256" key="3">
    <source>
        <dbReference type="ARBA" id="ARBA00022692"/>
    </source>
</evidence>
<dbReference type="GO" id="GO:0034204">
    <property type="term" value="P:lipid translocation"/>
    <property type="evidence" value="ECO:0007669"/>
    <property type="project" value="TreeGrafter"/>
</dbReference>
<evidence type="ECO:0000256" key="8">
    <source>
        <dbReference type="SAM" id="Phobius"/>
    </source>
</evidence>
<gene>
    <name evidence="9" type="ORF">KC717_06905</name>
</gene>
<evidence type="ECO:0008006" key="11">
    <source>
        <dbReference type="Google" id="ProtNLM"/>
    </source>
</evidence>
<evidence type="ECO:0000256" key="2">
    <source>
        <dbReference type="ARBA" id="ARBA00022475"/>
    </source>
</evidence>
<feature type="transmembrane region" description="Helical" evidence="8">
    <location>
        <begin position="348"/>
        <end position="365"/>
    </location>
</feature>
<dbReference type="InterPro" id="IPR051050">
    <property type="entry name" value="Lipid_II_flippase_MurJ/MviN"/>
</dbReference>
<name>A0A955L919_9BACT</name>
<dbReference type="Proteomes" id="UP000754563">
    <property type="component" value="Unassembled WGS sequence"/>
</dbReference>
<keyword evidence="4" id="KW-0133">Cell shape</keyword>
<keyword evidence="5" id="KW-0573">Peptidoglycan synthesis</keyword>
<keyword evidence="6 8" id="KW-1133">Transmembrane helix</keyword>
<reference evidence="9" key="1">
    <citation type="submission" date="2020-04" db="EMBL/GenBank/DDBJ databases">
        <authorList>
            <person name="Zhang T."/>
        </authorList>
    </citation>
    <scope>NUCLEOTIDE SEQUENCE</scope>
    <source>
        <strain evidence="9">HKST-UBA11</strain>
    </source>
</reference>
<dbReference type="Pfam" id="PF03023">
    <property type="entry name" value="MurJ"/>
    <property type="match status" value="1"/>
</dbReference>
<comment type="caution">
    <text evidence="9">The sequence shown here is derived from an EMBL/GenBank/DDBJ whole genome shotgun (WGS) entry which is preliminary data.</text>
</comment>
<dbReference type="PRINTS" id="PR01806">
    <property type="entry name" value="VIRFACTRMVIN"/>
</dbReference>
<dbReference type="GO" id="GO:0008360">
    <property type="term" value="P:regulation of cell shape"/>
    <property type="evidence" value="ECO:0007669"/>
    <property type="project" value="UniProtKB-KW"/>
</dbReference>
<dbReference type="GO" id="GO:0005886">
    <property type="term" value="C:plasma membrane"/>
    <property type="evidence" value="ECO:0007669"/>
    <property type="project" value="UniProtKB-SubCell"/>
</dbReference>
<dbReference type="PANTHER" id="PTHR47019">
    <property type="entry name" value="LIPID II FLIPPASE MURJ"/>
    <property type="match status" value="1"/>
</dbReference>
<evidence type="ECO:0000313" key="9">
    <source>
        <dbReference type="EMBL" id="MCA9386345.1"/>
    </source>
</evidence>
<evidence type="ECO:0000256" key="6">
    <source>
        <dbReference type="ARBA" id="ARBA00022989"/>
    </source>
</evidence>
<dbReference type="AlphaFoldDB" id="A0A955L919"/>
<feature type="transmembrane region" description="Helical" evidence="8">
    <location>
        <begin position="47"/>
        <end position="66"/>
    </location>
</feature>
<dbReference type="InterPro" id="IPR004268">
    <property type="entry name" value="MurJ"/>
</dbReference>
<dbReference type="PANTHER" id="PTHR47019:SF1">
    <property type="entry name" value="LIPID II FLIPPASE MURJ"/>
    <property type="match status" value="1"/>
</dbReference>
<keyword evidence="7 8" id="KW-0472">Membrane</keyword>
<proteinExistence type="predicted"/>
<evidence type="ECO:0000313" key="10">
    <source>
        <dbReference type="Proteomes" id="UP000754563"/>
    </source>
</evidence>
<feature type="transmembrane region" description="Helical" evidence="8">
    <location>
        <begin position="86"/>
        <end position="110"/>
    </location>
</feature>
<dbReference type="EMBL" id="JAGQLH010000134">
    <property type="protein sequence ID" value="MCA9386345.1"/>
    <property type="molecule type" value="Genomic_DNA"/>
</dbReference>
<feature type="transmembrane region" description="Helical" evidence="8">
    <location>
        <begin position="506"/>
        <end position="528"/>
    </location>
</feature>
<evidence type="ECO:0000256" key="4">
    <source>
        <dbReference type="ARBA" id="ARBA00022960"/>
    </source>
</evidence>
<feature type="transmembrane region" description="Helical" evidence="8">
    <location>
        <begin position="433"/>
        <end position="456"/>
    </location>
</feature>